<evidence type="ECO:0000256" key="1">
    <source>
        <dbReference type="SAM" id="MobiDB-lite"/>
    </source>
</evidence>
<protein>
    <submittedName>
        <fullName evidence="2">Uncharacterized protein</fullName>
    </submittedName>
</protein>
<keyword evidence="3" id="KW-1185">Reference proteome</keyword>
<feature type="compositionally biased region" description="Low complexity" evidence="1">
    <location>
        <begin position="53"/>
        <end position="62"/>
    </location>
</feature>
<dbReference type="AlphaFoldDB" id="A0A1X9LNW6"/>
<feature type="region of interest" description="Disordered" evidence="1">
    <location>
        <begin position="38"/>
        <end position="152"/>
    </location>
</feature>
<dbReference type="Proteomes" id="UP000192775">
    <property type="component" value="Chromosome"/>
</dbReference>
<dbReference type="KEGG" id="cphy:B5808_13610"/>
<organism evidence="2 3">
    <name type="scientific">Cnuibacter physcomitrellae</name>
    <dbReference type="NCBI Taxonomy" id="1619308"/>
    <lineage>
        <taxon>Bacteria</taxon>
        <taxon>Bacillati</taxon>
        <taxon>Actinomycetota</taxon>
        <taxon>Actinomycetes</taxon>
        <taxon>Micrococcales</taxon>
        <taxon>Microbacteriaceae</taxon>
        <taxon>Cnuibacter</taxon>
    </lineage>
</organism>
<evidence type="ECO:0000313" key="2">
    <source>
        <dbReference type="EMBL" id="ARJ06142.1"/>
    </source>
</evidence>
<dbReference type="STRING" id="1619308.B5808_13610"/>
<proteinExistence type="predicted"/>
<feature type="compositionally biased region" description="Low complexity" evidence="1">
    <location>
        <begin position="128"/>
        <end position="152"/>
    </location>
</feature>
<sequence>MYGMSSARRARASGLSIVTATLPVAALASRRMPSRVPCADTAAATRRARRAARAFSGTAARRPSGSSSVPTLIESGSGPRGALNEREKAFASSPARRTSSASTTPVRSRRARNGTTLSRRAPIPPMTSSAAKARRASAVDVTRRVSCVRVSS</sequence>
<gene>
    <name evidence="2" type="ORF">B5808_13610</name>
</gene>
<reference evidence="2 3" key="1">
    <citation type="submission" date="2017-04" db="EMBL/GenBank/DDBJ databases">
        <authorList>
            <person name="Afonso C.L."/>
            <person name="Miller P.J."/>
            <person name="Scott M.A."/>
            <person name="Spackman E."/>
            <person name="Goraichik I."/>
            <person name="Dimitrov K.M."/>
            <person name="Suarez D.L."/>
            <person name="Swayne D.E."/>
        </authorList>
    </citation>
    <scope>NUCLEOTIDE SEQUENCE [LARGE SCALE GENOMIC DNA]</scope>
    <source>
        <strain evidence="3">XA(T)</strain>
    </source>
</reference>
<accession>A0A1X9LNW6</accession>
<dbReference type="EMBL" id="CP020715">
    <property type="protein sequence ID" value="ARJ06142.1"/>
    <property type="molecule type" value="Genomic_DNA"/>
</dbReference>
<feature type="compositionally biased region" description="Low complexity" evidence="1">
    <location>
        <begin position="91"/>
        <end position="106"/>
    </location>
</feature>
<name>A0A1X9LNW6_9MICO</name>
<evidence type="ECO:0000313" key="3">
    <source>
        <dbReference type="Proteomes" id="UP000192775"/>
    </source>
</evidence>